<proteinExistence type="predicted"/>
<organism evidence="1 2">
    <name type="scientific">Salipiger thiooxidans</name>
    <dbReference type="NCBI Taxonomy" id="282683"/>
    <lineage>
        <taxon>Bacteria</taxon>
        <taxon>Pseudomonadati</taxon>
        <taxon>Pseudomonadota</taxon>
        <taxon>Alphaproteobacteria</taxon>
        <taxon>Rhodobacterales</taxon>
        <taxon>Roseobacteraceae</taxon>
        <taxon>Salipiger</taxon>
    </lineage>
</organism>
<evidence type="ECO:0000313" key="2">
    <source>
        <dbReference type="Proteomes" id="UP000198994"/>
    </source>
</evidence>
<accession>A0A1G7CLT2</accession>
<evidence type="ECO:0008006" key="3">
    <source>
        <dbReference type="Google" id="ProtNLM"/>
    </source>
</evidence>
<dbReference type="EMBL" id="FNAV01000003">
    <property type="protein sequence ID" value="SDE40181.1"/>
    <property type="molecule type" value="Genomic_DNA"/>
</dbReference>
<dbReference type="STRING" id="282683.SAMN04488105_103222"/>
<dbReference type="RefSeq" id="WP_008886447.1">
    <property type="nucleotide sequence ID" value="NZ_FNAV01000003.1"/>
</dbReference>
<reference evidence="2" key="1">
    <citation type="submission" date="2016-10" db="EMBL/GenBank/DDBJ databases">
        <authorList>
            <person name="Varghese N."/>
            <person name="Submissions S."/>
        </authorList>
    </citation>
    <scope>NUCLEOTIDE SEQUENCE [LARGE SCALE GENOMIC DNA]</scope>
    <source>
        <strain evidence="2">DSM 10146</strain>
    </source>
</reference>
<sequence length="60" mass="6815">MDAMQITEYAQALYRTHGDRAEIEAAQKVRESEERGNATQARDWRAIQAAIRSHRGALQS</sequence>
<dbReference type="OrthoDB" id="7933758at2"/>
<gene>
    <name evidence="1" type="ORF">SAMN04488105_103222</name>
</gene>
<keyword evidence="2" id="KW-1185">Reference proteome</keyword>
<evidence type="ECO:0000313" key="1">
    <source>
        <dbReference type="EMBL" id="SDE40181.1"/>
    </source>
</evidence>
<dbReference type="Proteomes" id="UP000198994">
    <property type="component" value="Unassembled WGS sequence"/>
</dbReference>
<name>A0A1G7CLT2_9RHOB</name>
<protein>
    <recommendedName>
        <fullName evidence="3">Addiction module antidote protein</fullName>
    </recommendedName>
</protein>
<dbReference type="AlphaFoldDB" id="A0A1G7CLT2"/>